<reference evidence="6 7" key="1">
    <citation type="journal article" date="2016" name="Nat. Microbiol.">
        <title>The Mouse Intestinal Bacterial Collection (miBC) provides host-specific insight into cultured diversity and functional potential of the gut microbiota.</title>
        <authorList>
            <person name="Lagkouvardos I."/>
            <person name="Pukall R."/>
            <person name="Abt B."/>
            <person name="Foesel B.U."/>
            <person name="Meier-Kolthoff J.P."/>
            <person name="Kumar N."/>
            <person name="Bresciani A."/>
            <person name="Martinez I."/>
            <person name="Just S."/>
            <person name="Ziegler C."/>
            <person name="Brugiroux S."/>
            <person name="Garzetti D."/>
            <person name="Wenning M."/>
            <person name="Bui T.P."/>
            <person name="Wang J."/>
            <person name="Hugenholtz F."/>
            <person name="Plugge C.M."/>
            <person name="Peterson D.A."/>
            <person name="Hornef M.W."/>
            <person name="Baines J.F."/>
            <person name="Smidt H."/>
            <person name="Walter J."/>
            <person name="Kristiansen K."/>
            <person name="Nielsen H.B."/>
            <person name="Haller D."/>
            <person name="Overmann J."/>
            <person name="Stecher B."/>
            <person name="Clavel T."/>
        </authorList>
    </citation>
    <scope>NUCLEOTIDE SEQUENCE [LARGE SCALE GENOMIC DNA]</scope>
    <source>
        <strain evidence="6 7">DSM 28560</strain>
    </source>
</reference>
<keyword evidence="2" id="KW-0472">Membrane</keyword>
<keyword evidence="7" id="KW-1185">Reference proteome</keyword>
<evidence type="ECO:0000256" key="2">
    <source>
        <dbReference type="SAM" id="Phobius"/>
    </source>
</evidence>
<dbReference type="InterPro" id="IPR011050">
    <property type="entry name" value="Pectin_lyase_fold/virulence"/>
</dbReference>
<evidence type="ECO:0000256" key="3">
    <source>
        <dbReference type="SAM" id="SignalP"/>
    </source>
</evidence>
<dbReference type="Gene3D" id="2.160.20.20">
    <property type="match status" value="1"/>
</dbReference>
<protein>
    <submittedName>
        <fullName evidence="6">Cna B-type domain-containing protein</fullName>
    </submittedName>
</protein>
<feature type="region of interest" description="Disordered" evidence="1">
    <location>
        <begin position="1112"/>
        <end position="1141"/>
    </location>
</feature>
<name>A0A4R4FE65_9FIRM</name>
<dbReference type="SUPFAM" id="SSF49478">
    <property type="entry name" value="Cna protein B-type domain"/>
    <property type="match status" value="1"/>
</dbReference>
<comment type="caution">
    <text evidence="6">The sequence shown here is derived from an EMBL/GenBank/DDBJ whole genome shotgun (WGS) entry which is preliminary data.</text>
</comment>
<dbReference type="Proteomes" id="UP000295710">
    <property type="component" value="Unassembled WGS sequence"/>
</dbReference>
<evidence type="ECO:0000313" key="6">
    <source>
        <dbReference type="EMBL" id="TDA21033.1"/>
    </source>
</evidence>
<dbReference type="CDD" id="cd00222">
    <property type="entry name" value="CollagenBindB"/>
    <property type="match status" value="1"/>
</dbReference>
<feature type="domain" description="DUF7601" evidence="5">
    <location>
        <begin position="1014"/>
        <end position="1115"/>
    </location>
</feature>
<keyword evidence="2" id="KW-0812">Transmembrane</keyword>
<dbReference type="Pfam" id="PF05738">
    <property type="entry name" value="Cna_B"/>
    <property type="match status" value="1"/>
</dbReference>
<dbReference type="InterPro" id="IPR055382">
    <property type="entry name" value="DUF7601"/>
</dbReference>
<dbReference type="InterPro" id="IPR008454">
    <property type="entry name" value="Collagen-bd_Cna-like_B-typ_dom"/>
</dbReference>
<dbReference type="Gene3D" id="2.60.40.3050">
    <property type="match status" value="1"/>
</dbReference>
<evidence type="ECO:0000313" key="7">
    <source>
        <dbReference type="Proteomes" id="UP000295710"/>
    </source>
</evidence>
<dbReference type="InterPro" id="IPR038174">
    <property type="entry name" value="Strep_pil_link_sf"/>
</dbReference>
<proteinExistence type="predicted"/>
<feature type="transmembrane region" description="Helical" evidence="2">
    <location>
        <begin position="1146"/>
        <end position="1166"/>
    </location>
</feature>
<dbReference type="Gene3D" id="2.60.40.1140">
    <property type="entry name" value="Collagen-binding surface protein Cna, B-type domain"/>
    <property type="match status" value="2"/>
</dbReference>
<sequence length="1175" mass="126293">MKIKKLKSMKKRFLSLLLCAVMLCGFVPQGTMAASASTGGDVCAHHVEHTEDCGYSKGVEGSLCTHEHAEDCTIFETNCVHSHDESCYPNETVLDDSTTPSKAGEASPTECTHVCGEESACTTKKLNCTHSHDENCGYVEAVEGTPCNYDCPLCSELDNEIEEFSLRSEEVTDFATLKETIEELTSGSTETISVNAEKIAFDSTITVPAGVEVTLSFSQVTIFEPNQKDLSSLFFIPEEAGLTIGETTTDAYRSTWRGYSGNAGYMQEALIESKGDLILNSGIIGDWASSKAVIALDGDKSLFVMNGGQIGSSDYYWPDCAVKLDNGANLNLNDGVITGSAKIGVHADHQSMFTMEGGLIEKAKDKGVLVDHGSAFTMNDGEISENGLSEIWWMDAGGVNVFDGSSFTMNGGEISYNKGGTGGVCIGNNVDTMQNAYKDLDVLPSNTPAIATFIFNDGYIGSNTGYDKGGGLFVSANADVTMNGGSLSENTTEVGGGGVLIQDGYLLKYAGNEKKPVTADDYPKVSMSEWQTRFPGRFTMNGGSISRNEALGKYTQGGSAAPMDVDGDGGGILIWSNEVYLKAGEIAHNTAKNHGGGVHVKTVPYHLSLSRVEIRTNKASNEGGGLWFCPIGISDIYFEEGALVTGNTAVNAGDDFYTVEKRKDTFTTSLGGQQSQVNGILYMSDKTLGGGKVHWYADNHGDRYIAGTTPEEDVTSIYNRTNAYGLKSQLEQKDIDTAEQLVSLIVVDNQAESGGGISANGWITIGKGPQPIQVTLSGEKHLLDFEGTQFNFSDEVFRFKLTDTNLPGTLGYSLSKTTSSSEVIPSSEPKIGAFSFDINFSLPGTYTFDVTEIKGDDEAYQYDNAKYHIEYKITLNADNVLQESHTIKKETLQPTQSTTEVDKIVFENVHAPKTSVQVTKVWNDNNNQDGKRPESVTIKLLADGKVVEGKTLTLTAANNWTGTFSDLDGYKAGKKIAYTVEEITISNGYEVSVTGTAADGYTVTNTYHAPKMGGITIEKEVTGTQGDKDKKFHFTVTLDDKTISGTYGDMEFTNGVAEIILKHGEKANATGLPAGTGYTVVEKEANSNGYTTSSIADKGTIPENSSAEVKFTNHKDGVETPKPDPTPKPTPDTPDDVPQTGDTSNISLWIALACFSVFGIAVILFGRKQRHKRHK</sequence>
<dbReference type="InterPro" id="IPR012332">
    <property type="entry name" value="Autotransporter_pectin_lyase_C"/>
</dbReference>
<evidence type="ECO:0000259" key="4">
    <source>
        <dbReference type="Pfam" id="PF05738"/>
    </source>
</evidence>
<dbReference type="AlphaFoldDB" id="A0A4R4FE65"/>
<keyword evidence="2" id="KW-1133">Transmembrane helix</keyword>
<dbReference type="RefSeq" id="WP_132279019.1">
    <property type="nucleotide sequence ID" value="NZ_JAOBST010000047.1"/>
</dbReference>
<feature type="compositionally biased region" description="Basic and acidic residues" evidence="1">
    <location>
        <begin position="1112"/>
        <end position="1122"/>
    </location>
</feature>
<keyword evidence="3" id="KW-0732">Signal</keyword>
<accession>A0A4R4FE65</accession>
<dbReference type="Pfam" id="PF24547">
    <property type="entry name" value="DUF7601"/>
    <property type="match status" value="1"/>
</dbReference>
<organism evidence="6 7">
    <name type="scientific">Extibacter muris</name>
    <dbReference type="NCBI Taxonomy" id="1796622"/>
    <lineage>
        <taxon>Bacteria</taxon>
        <taxon>Bacillati</taxon>
        <taxon>Bacillota</taxon>
        <taxon>Clostridia</taxon>
        <taxon>Lachnospirales</taxon>
        <taxon>Lachnospiraceae</taxon>
        <taxon>Extibacter</taxon>
    </lineage>
</organism>
<feature type="compositionally biased region" description="Pro residues" evidence="1">
    <location>
        <begin position="1123"/>
        <end position="1132"/>
    </location>
</feature>
<evidence type="ECO:0000259" key="5">
    <source>
        <dbReference type="Pfam" id="PF24547"/>
    </source>
</evidence>
<feature type="domain" description="CNA-B" evidence="4">
    <location>
        <begin position="916"/>
        <end position="1006"/>
    </location>
</feature>
<dbReference type="EMBL" id="SMMX01000012">
    <property type="protein sequence ID" value="TDA21033.1"/>
    <property type="molecule type" value="Genomic_DNA"/>
</dbReference>
<evidence type="ECO:0000256" key="1">
    <source>
        <dbReference type="SAM" id="MobiDB-lite"/>
    </source>
</evidence>
<gene>
    <name evidence="6" type="ORF">E1963_13875</name>
</gene>
<feature type="chain" id="PRO_5020496470" evidence="3">
    <location>
        <begin position="34"/>
        <end position="1175"/>
    </location>
</feature>
<dbReference type="SUPFAM" id="SSF51126">
    <property type="entry name" value="Pectin lyase-like"/>
    <property type="match status" value="1"/>
</dbReference>
<feature type="signal peptide" evidence="3">
    <location>
        <begin position="1"/>
        <end position="33"/>
    </location>
</feature>